<accession>A0A653DPP0</accession>
<feature type="signal peptide" evidence="1">
    <location>
        <begin position="1"/>
        <end position="19"/>
    </location>
</feature>
<evidence type="ECO:0000256" key="1">
    <source>
        <dbReference type="SAM" id="SignalP"/>
    </source>
</evidence>
<keyword evidence="3" id="KW-1185">Reference proteome</keyword>
<evidence type="ECO:0000313" key="3">
    <source>
        <dbReference type="Proteomes" id="UP000410492"/>
    </source>
</evidence>
<organism evidence="2 3">
    <name type="scientific">Callosobruchus maculatus</name>
    <name type="common">Southern cowpea weevil</name>
    <name type="synonym">Pulse bruchid</name>
    <dbReference type="NCBI Taxonomy" id="64391"/>
    <lineage>
        <taxon>Eukaryota</taxon>
        <taxon>Metazoa</taxon>
        <taxon>Ecdysozoa</taxon>
        <taxon>Arthropoda</taxon>
        <taxon>Hexapoda</taxon>
        <taxon>Insecta</taxon>
        <taxon>Pterygota</taxon>
        <taxon>Neoptera</taxon>
        <taxon>Endopterygota</taxon>
        <taxon>Coleoptera</taxon>
        <taxon>Polyphaga</taxon>
        <taxon>Cucujiformia</taxon>
        <taxon>Chrysomeloidea</taxon>
        <taxon>Chrysomelidae</taxon>
        <taxon>Bruchinae</taxon>
        <taxon>Bruchini</taxon>
        <taxon>Callosobruchus</taxon>
    </lineage>
</organism>
<name>A0A653DPP0_CALMS</name>
<gene>
    <name evidence="2" type="ORF">CALMAC_LOCUS18749</name>
</gene>
<dbReference type="Proteomes" id="UP000410492">
    <property type="component" value="Unassembled WGS sequence"/>
</dbReference>
<protein>
    <submittedName>
        <fullName evidence="2">Uncharacterized protein</fullName>
    </submittedName>
</protein>
<dbReference type="EMBL" id="CAACVG010013121">
    <property type="protein sequence ID" value="VEN61298.1"/>
    <property type="molecule type" value="Genomic_DNA"/>
</dbReference>
<sequence length="73" mass="8505">MTLKRKALLRRLLLKLLDAVENFEEGYVGDTSRTIKTALKEHEWYTRLRNSTKSALVELHIGTGQKSHSTTYW</sequence>
<keyword evidence="1" id="KW-0732">Signal</keyword>
<feature type="chain" id="PRO_5025012634" evidence="1">
    <location>
        <begin position="20"/>
        <end position="73"/>
    </location>
</feature>
<reference evidence="2 3" key="1">
    <citation type="submission" date="2019-01" db="EMBL/GenBank/DDBJ databases">
        <authorList>
            <person name="Sayadi A."/>
        </authorList>
    </citation>
    <scope>NUCLEOTIDE SEQUENCE [LARGE SCALE GENOMIC DNA]</scope>
</reference>
<dbReference type="OrthoDB" id="2213137at2759"/>
<evidence type="ECO:0000313" key="2">
    <source>
        <dbReference type="EMBL" id="VEN61298.1"/>
    </source>
</evidence>
<dbReference type="AlphaFoldDB" id="A0A653DPP0"/>
<proteinExistence type="predicted"/>